<dbReference type="GO" id="GO:0005634">
    <property type="term" value="C:nucleus"/>
    <property type="evidence" value="ECO:0007669"/>
    <property type="project" value="UniProtKB-SubCell"/>
</dbReference>
<organism evidence="8 9">
    <name type="scientific">Calicophoron daubneyi</name>
    <name type="common">Rumen fluke</name>
    <name type="synonym">Paramphistomum daubneyi</name>
    <dbReference type="NCBI Taxonomy" id="300641"/>
    <lineage>
        <taxon>Eukaryota</taxon>
        <taxon>Metazoa</taxon>
        <taxon>Spiralia</taxon>
        <taxon>Lophotrochozoa</taxon>
        <taxon>Platyhelminthes</taxon>
        <taxon>Trematoda</taxon>
        <taxon>Digenea</taxon>
        <taxon>Plagiorchiida</taxon>
        <taxon>Pronocephalata</taxon>
        <taxon>Paramphistomoidea</taxon>
        <taxon>Paramphistomidae</taxon>
        <taxon>Calicophoron</taxon>
    </lineage>
</organism>
<feature type="compositionally biased region" description="Acidic residues" evidence="5">
    <location>
        <begin position="263"/>
        <end position="274"/>
    </location>
</feature>
<dbReference type="PROSITE" id="PS51998">
    <property type="entry name" value="DEK_C"/>
    <property type="match status" value="1"/>
</dbReference>
<keyword evidence="4" id="KW-0539">Nucleus</keyword>
<keyword evidence="3" id="KW-0238">DNA-binding</keyword>
<dbReference type="PROSITE" id="PS50800">
    <property type="entry name" value="SAP"/>
    <property type="match status" value="1"/>
</dbReference>
<dbReference type="GO" id="GO:0042393">
    <property type="term" value="F:histone binding"/>
    <property type="evidence" value="ECO:0007669"/>
    <property type="project" value="TreeGrafter"/>
</dbReference>
<reference evidence="8" key="1">
    <citation type="submission" date="2024-06" db="EMBL/GenBank/DDBJ databases">
        <authorList>
            <person name="Liu X."/>
            <person name="Lenzi L."/>
            <person name="Haldenby T S."/>
            <person name="Uol C."/>
        </authorList>
    </citation>
    <scope>NUCLEOTIDE SEQUENCE</scope>
</reference>
<evidence type="ECO:0000256" key="1">
    <source>
        <dbReference type="ARBA" id="ARBA00004123"/>
    </source>
</evidence>
<dbReference type="Pfam" id="PF02037">
    <property type="entry name" value="SAP"/>
    <property type="match status" value="1"/>
</dbReference>
<evidence type="ECO:0000259" key="6">
    <source>
        <dbReference type="PROSITE" id="PS50800"/>
    </source>
</evidence>
<dbReference type="InterPro" id="IPR014876">
    <property type="entry name" value="DEK_C"/>
</dbReference>
<feature type="compositionally biased region" description="Basic residues" evidence="5">
    <location>
        <begin position="220"/>
        <end position="248"/>
    </location>
</feature>
<dbReference type="Pfam" id="PF08766">
    <property type="entry name" value="DEK_C"/>
    <property type="match status" value="1"/>
</dbReference>
<dbReference type="PANTHER" id="PTHR13468">
    <property type="entry name" value="DEK PROTEIN"/>
    <property type="match status" value="1"/>
</dbReference>
<dbReference type="SMART" id="SM00513">
    <property type="entry name" value="SAP"/>
    <property type="match status" value="1"/>
</dbReference>
<comment type="subcellular location">
    <subcellularLocation>
        <location evidence="1">Nucleus</location>
    </subcellularLocation>
</comment>
<dbReference type="InterPro" id="IPR003034">
    <property type="entry name" value="SAP_dom"/>
</dbReference>
<dbReference type="InterPro" id="IPR044198">
    <property type="entry name" value="DEK"/>
</dbReference>
<feature type="region of interest" description="Disordered" evidence="5">
    <location>
        <begin position="220"/>
        <end position="345"/>
    </location>
</feature>
<feature type="compositionally biased region" description="Low complexity" evidence="5">
    <location>
        <begin position="275"/>
        <end position="288"/>
    </location>
</feature>
<evidence type="ECO:0008006" key="10">
    <source>
        <dbReference type="Google" id="ProtNLM"/>
    </source>
</evidence>
<feature type="compositionally biased region" description="Polar residues" evidence="5">
    <location>
        <begin position="15"/>
        <end position="27"/>
    </location>
</feature>
<dbReference type="SUPFAM" id="SSF109715">
    <property type="entry name" value="DEK C-terminal domain"/>
    <property type="match status" value="1"/>
</dbReference>
<sequence>MAEISAETQPLAAITESSAQNGDSNSPGKVFEPSAGSDEAAPSNHSVSGDEKEEPSSPADGPASESSEKRERRKVQRLSETLSLAHVENAEKRAKIAQEKISKFEEGKGQELGEIPLIEASIRKTAPIALKPLHLMIYGRPGSAHEIRSNLRKFRGFSFAPSSVEYTKKASHLSQRSNSDLRDALRILNLEVSGTREQMASRLMDFLMLPTSAVVKYKGKIVKKSGRGRSKSAHKTPKSERKKTKKSPSSKAASSEISGEEISQSEEEDEESDESISSPSESASVESPKPARKRGRPAGKTNAAPKQPKVQRRDNDNSSKAAAKAKKMEVEDDEDVPLSSLATPSAAVMPSDAELKENIISLLKTVNLEETSLKVVRGKIFARYPGVDLTGKKDFISTTVKEYLSQS</sequence>
<feature type="domain" description="SAP" evidence="6">
    <location>
        <begin position="173"/>
        <end position="207"/>
    </location>
</feature>
<dbReference type="Gene3D" id="1.10.10.60">
    <property type="entry name" value="Homeodomain-like"/>
    <property type="match status" value="1"/>
</dbReference>
<dbReference type="GO" id="GO:2000779">
    <property type="term" value="P:regulation of double-strand break repair"/>
    <property type="evidence" value="ECO:0007669"/>
    <property type="project" value="TreeGrafter"/>
</dbReference>
<name>A0AAV2T0N6_CALDB</name>
<dbReference type="GO" id="GO:0006325">
    <property type="term" value="P:chromatin organization"/>
    <property type="evidence" value="ECO:0007669"/>
    <property type="project" value="UniProtKB-KW"/>
</dbReference>
<evidence type="ECO:0000256" key="5">
    <source>
        <dbReference type="SAM" id="MobiDB-lite"/>
    </source>
</evidence>
<dbReference type="PANTHER" id="PTHR13468:SF1">
    <property type="entry name" value="PROTEIN DEK"/>
    <property type="match status" value="1"/>
</dbReference>
<comment type="caution">
    <text evidence="8">The sequence shown here is derived from an EMBL/GenBank/DDBJ whole genome shotgun (WGS) entry which is preliminary data.</text>
</comment>
<feature type="domain" description="DEK-C" evidence="7">
    <location>
        <begin position="349"/>
        <end position="405"/>
    </location>
</feature>
<evidence type="ECO:0000256" key="2">
    <source>
        <dbReference type="ARBA" id="ARBA00022853"/>
    </source>
</evidence>
<evidence type="ECO:0000256" key="4">
    <source>
        <dbReference type="ARBA" id="ARBA00023242"/>
    </source>
</evidence>
<dbReference type="Proteomes" id="UP001497525">
    <property type="component" value="Unassembled WGS sequence"/>
</dbReference>
<feature type="region of interest" description="Disordered" evidence="5">
    <location>
        <begin position="1"/>
        <end position="77"/>
    </location>
</feature>
<protein>
    <recommendedName>
        <fullName evidence="10">SAP domain-containing protein</fullName>
    </recommendedName>
</protein>
<accession>A0AAV2T0N6</accession>
<evidence type="ECO:0000259" key="7">
    <source>
        <dbReference type="PROSITE" id="PS51998"/>
    </source>
</evidence>
<dbReference type="EMBL" id="CAXLJL010000072">
    <property type="protein sequence ID" value="CAL5130734.1"/>
    <property type="molecule type" value="Genomic_DNA"/>
</dbReference>
<dbReference type="AlphaFoldDB" id="A0AAV2T0N6"/>
<dbReference type="GO" id="GO:0003677">
    <property type="term" value="F:DNA binding"/>
    <property type="evidence" value="ECO:0007669"/>
    <property type="project" value="UniProtKB-KW"/>
</dbReference>
<evidence type="ECO:0000256" key="3">
    <source>
        <dbReference type="ARBA" id="ARBA00023125"/>
    </source>
</evidence>
<proteinExistence type="predicted"/>
<evidence type="ECO:0000313" key="8">
    <source>
        <dbReference type="EMBL" id="CAL5130734.1"/>
    </source>
</evidence>
<gene>
    <name evidence="8" type="ORF">CDAUBV1_LOCUS2898</name>
</gene>
<keyword evidence="2" id="KW-0156">Chromatin regulator</keyword>
<evidence type="ECO:0000313" key="9">
    <source>
        <dbReference type="Proteomes" id="UP001497525"/>
    </source>
</evidence>
<feature type="compositionally biased region" description="Low complexity" evidence="5">
    <location>
        <begin position="249"/>
        <end position="262"/>
    </location>
</feature>